<feature type="region of interest" description="Disordered" evidence="1">
    <location>
        <begin position="1"/>
        <end position="31"/>
    </location>
</feature>
<dbReference type="PANTHER" id="PTHR28003:SF1">
    <property type="entry name" value="NUCLEOPORIN POM34"/>
    <property type="match status" value="1"/>
</dbReference>
<dbReference type="Proteomes" id="UP000179179">
    <property type="component" value="Unassembled WGS sequence"/>
</dbReference>
<proteinExistence type="predicted"/>
<keyword evidence="3" id="KW-1185">Reference proteome</keyword>
<dbReference type="GO" id="GO:0070762">
    <property type="term" value="C:nuclear pore transmembrane ring"/>
    <property type="evidence" value="ECO:0007669"/>
    <property type="project" value="TreeGrafter"/>
</dbReference>
<dbReference type="GO" id="GO:0006606">
    <property type="term" value="P:protein import into nucleus"/>
    <property type="evidence" value="ECO:0007669"/>
    <property type="project" value="TreeGrafter"/>
</dbReference>
<dbReference type="RefSeq" id="XP_022384026.1">
    <property type="nucleotide sequence ID" value="XM_022538211.1"/>
</dbReference>
<dbReference type="AlphaFoldDB" id="A0A1F7ZLX8"/>
<feature type="compositionally biased region" description="Polar residues" evidence="1">
    <location>
        <begin position="240"/>
        <end position="251"/>
    </location>
</feature>
<comment type="caution">
    <text evidence="2">The sequence shown here is derived from an EMBL/GenBank/DDBJ whole genome shotgun (WGS) entry which is preliminary data.</text>
</comment>
<evidence type="ECO:0000313" key="2">
    <source>
        <dbReference type="EMBL" id="OGM40309.1"/>
    </source>
</evidence>
<organism evidence="2 3">
    <name type="scientific">Aspergillus bombycis</name>
    <dbReference type="NCBI Taxonomy" id="109264"/>
    <lineage>
        <taxon>Eukaryota</taxon>
        <taxon>Fungi</taxon>
        <taxon>Dikarya</taxon>
        <taxon>Ascomycota</taxon>
        <taxon>Pezizomycotina</taxon>
        <taxon>Eurotiomycetes</taxon>
        <taxon>Eurotiomycetidae</taxon>
        <taxon>Eurotiales</taxon>
        <taxon>Aspergillaceae</taxon>
        <taxon>Aspergillus</taxon>
    </lineage>
</organism>
<evidence type="ECO:0000313" key="3">
    <source>
        <dbReference type="Proteomes" id="UP000179179"/>
    </source>
</evidence>
<dbReference type="GO" id="GO:0005640">
    <property type="term" value="C:nuclear outer membrane"/>
    <property type="evidence" value="ECO:0007669"/>
    <property type="project" value="TreeGrafter"/>
</dbReference>
<feature type="compositionally biased region" description="Polar residues" evidence="1">
    <location>
        <begin position="1"/>
        <end position="20"/>
    </location>
</feature>
<reference evidence="2 3" key="1">
    <citation type="journal article" date="2016" name="Genome Biol. Evol.">
        <title>Draft genome sequence of an aflatoxigenic Aspergillus species, A. bombycis.</title>
        <authorList>
            <person name="Moore G.G."/>
            <person name="Mack B.M."/>
            <person name="Beltz S.B."/>
            <person name="Gilbert M.K."/>
        </authorList>
    </citation>
    <scope>NUCLEOTIDE SEQUENCE [LARGE SCALE GENOMIC DNA]</scope>
    <source>
        <strain evidence="3">NRRL 26010</strain>
    </source>
</reference>
<gene>
    <name evidence="2" type="ORF">ABOM_011083</name>
</gene>
<protein>
    <submittedName>
        <fullName evidence="2">Nuclear pore complex component</fullName>
    </submittedName>
</protein>
<dbReference type="GO" id="GO:0030474">
    <property type="term" value="P:spindle pole body duplication"/>
    <property type="evidence" value="ECO:0007669"/>
    <property type="project" value="TreeGrafter"/>
</dbReference>
<dbReference type="OrthoDB" id="429932at2759"/>
<evidence type="ECO:0000256" key="1">
    <source>
        <dbReference type="SAM" id="MobiDB-lite"/>
    </source>
</evidence>
<sequence length="284" mass="30512">MASLSAPSTPRAVSSPAPTSDESRTPGKWRHPQLNEIVRRQNAGTFGDSNIKRVLWNGAALLATWIFGNTFKSYSLRLEKSSQYSTYPDLSLHMLQLIFVLNILVALYPLIRPKDNLSDIPLTPTQRALLGLDPSATAPPTPGSAYITPPKYRLSGSRAASPASRSASPLSTSASASGRKVSSGTLFSPSTSPLLHKAVSNGGRENGRRPSFGSLSPLGRSSPFRESTFRESTFRESTFRESSFGSSTGPATPSPVGGKRVNLGLSNKWLYERSRRLSASNGSL</sequence>
<dbReference type="Pfam" id="PF08058">
    <property type="entry name" value="NPCC"/>
    <property type="match status" value="1"/>
</dbReference>
<dbReference type="STRING" id="109264.A0A1F7ZLX8"/>
<dbReference type="InterPro" id="IPR012578">
    <property type="entry name" value="Nucl_pore_cmplx"/>
</dbReference>
<dbReference type="PANTHER" id="PTHR28003">
    <property type="entry name" value="NUCLEOPORIN POM34"/>
    <property type="match status" value="1"/>
</dbReference>
<dbReference type="GeneID" id="34454473"/>
<dbReference type="EMBL" id="LYCR01000150">
    <property type="protein sequence ID" value="OGM40309.1"/>
    <property type="molecule type" value="Genomic_DNA"/>
</dbReference>
<feature type="compositionally biased region" description="Polar residues" evidence="1">
    <location>
        <begin position="180"/>
        <end position="193"/>
    </location>
</feature>
<feature type="compositionally biased region" description="Basic and acidic residues" evidence="1">
    <location>
        <begin position="227"/>
        <end position="239"/>
    </location>
</feature>
<feature type="compositionally biased region" description="Low complexity" evidence="1">
    <location>
        <begin position="153"/>
        <end position="179"/>
    </location>
</feature>
<accession>A0A1F7ZLX8</accession>
<name>A0A1F7ZLX8_9EURO</name>
<feature type="region of interest" description="Disordered" evidence="1">
    <location>
        <begin position="131"/>
        <end position="262"/>
    </location>
</feature>